<reference evidence="1" key="1">
    <citation type="submission" date="2022-03" db="EMBL/GenBank/DDBJ databases">
        <authorList>
            <person name="Sayadi A."/>
        </authorList>
    </citation>
    <scope>NUCLEOTIDE SEQUENCE</scope>
</reference>
<evidence type="ECO:0000313" key="2">
    <source>
        <dbReference type="Proteomes" id="UP001152888"/>
    </source>
</evidence>
<dbReference type="OrthoDB" id="6782329at2759"/>
<dbReference type="AlphaFoldDB" id="A0A9P0KGG3"/>
<evidence type="ECO:0008006" key="3">
    <source>
        <dbReference type="Google" id="ProtNLM"/>
    </source>
</evidence>
<dbReference type="EMBL" id="CAKOFQ010006820">
    <property type="protein sequence ID" value="CAH1974258.1"/>
    <property type="molecule type" value="Genomic_DNA"/>
</dbReference>
<evidence type="ECO:0000313" key="1">
    <source>
        <dbReference type="EMBL" id="CAH1974258.1"/>
    </source>
</evidence>
<protein>
    <recommendedName>
        <fullName evidence="3">Endonuclease/exonuclease/phosphatase domain-containing protein</fullName>
    </recommendedName>
</protein>
<name>A0A9P0KGG3_ACAOB</name>
<keyword evidence="2" id="KW-1185">Reference proteome</keyword>
<dbReference type="Proteomes" id="UP001152888">
    <property type="component" value="Unassembled WGS sequence"/>
</dbReference>
<comment type="caution">
    <text evidence="1">The sequence shown here is derived from an EMBL/GenBank/DDBJ whole genome shotgun (WGS) entry which is preliminary data.</text>
</comment>
<gene>
    <name evidence="1" type="ORF">ACAOBT_LOCUS10977</name>
</gene>
<sequence length="171" mass="19989">MSDSILHNKWRRSQSRGISYSIHTNYYYETYIICGNVKMISEIVKVFLVIIEDNCIITGIYRPNPTNVQDFVNNLDSYLRSTANCDISLLVGDINIDLLREHEYSNLRYVNMLQQNGYTRRKNCLLLRFNHYIFHKWGPMVSSTNATDKPCTRNLSFLGPEPYHHSLSNLT</sequence>
<proteinExistence type="predicted"/>
<organism evidence="1 2">
    <name type="scientific">Acanthoscelides obtectus</name>
    <name type="common">Bean weevil</name>
    <name type="synonym">Bruchus obtectus</name>
    <dbReference type="NCBI Taxonomy" id="200917"/>
    <lineage>
        <taxon>Eukaryota</taxon>
        <taxon>Metazoa</taxon>
        <taxon>Ecdysozoa</taxon>
        <taxon>Arthropoda</taxon>
        <taxon>Hexapoda</taxon>
        <taxon>Insecta</taxon>
        <taxon>Pterygota</taxon>
        <taxon>Neoptera</taxon>
        <taxon>Endopterygota</taxon>
        <taxon>Coleoptera</taxon>
        <taxon>Polyphaga</taxon>
        <taxon>Cucujiformia</taxon>
        <taxon>Chrysomeloidea</taxon>
        <taxon>Chrysomelidae</taxon>
        <taxon>Bruchinae</taxon>
        <taxon>Bruchini</taxon>
        <taxon>Acanthoscelides</taxon>
    </lineage>
</organism>
<accession>A0A9P0KGG3</accession>